<organism evidence="2">
    <name type="scientific">marine metagenome</name>
    <dbReference type="NCBI Taxonomy" id="408172"/>
    <lineage>
        <taxon>unclassified sequences</taxon>
        <taxon>metagenomes</taxon>
        <taxon>ecological metagenomes</taxon>
    </lineage>
</organism>
<dbReference type="AlphaFoldDB" id="A0A382U467"/>
<feature type="region of interest" description="Disordered" evidence="1">
    <location>
        <begin position="1"/>
        <end position="40"/>
    </location>
</feature>
<sequence>AAVPRTRAPRRDGRRGPTVRDRLLLGARGDASARGLRRPV</sequence>
<reference evidence="2" key="1">
    <citation type="submission" date="2018-05" db="EMBL/GenBank/DDBJ databases">
        <authorList>
            <person name="Lanie J.A."/>
            <person name="Ng W.-L."/>
            <person name="Kazmierczak K.M."/>
            <person name="Andrzejewski T.M."/>
            <person name="Davidsen T.M."/>
            <person name="Wayne K.J."/>
            <person name="Tettelin H."/>
            <person name="Glass J.I."/>
            <person name="Rusch D."/>
            <person name="Podicherti R."/>
            <person name="Tsui H.-C.T."/>
            <person name="Winkler M.E."/>
        </authorList>
    </citation>
    <scope>NUCLEOTIDE SEQUENCE</scope>
</reference>
<feature type="non-terminal residue" evidence="2">
    <location>
        <position position="1"/>
    </location>
</feature>
<dbReference type="EMBL" id="UINC01141033">
    <property type="protein sequence ID" value="SVD28531.1"/>
    <property type="molecule type" value="Genomic_DNA"/>
</dbReference>
<proteinExistence type="predicted"/>
<feature type="compositionally biased region" description="Basic and acidic residues" evidence="1">
    <location>
        <begin position="9"/>
        <end position="23"/>
    </location>
</feature>
<protein>
    <submittedName>
        <fullName evidence="2">Uncharacterized protein</fullName>
    </submittedName>
</protein>
<evidence type="ECO:0000256" key="1">
    <source>
        <dbReference type="SAM" id="MobiDB-lite"/>
    </source>
</evidence>
<gene>
    <name evidence="2" type="ORF">METZ01_LOCUS381385</name>
</gene>
<evidence type="ECO:0000313" key="2">
    <source>
        <dbReference type="EMBL" id="SVD28531.1"/>
    </source>
</evidence>
<name>A0A382U467_9ZZZZ</name>
<accession>A0A382U467</accession>
<feature type="non-terminal residue" evidence="2">
    <location>
        <position position="40"/>
    </location>
</feature>